<dbReference type="HOGENOM" id="CLU_3141497_0_0_4"/>
<accession>H3KG88</accession>
<dbReference type="EMBL" id="AFBQ01000263">
    <property type="protein sequence ID" value="EHY30875.1"/>
    <property type="molecule type" value="Genomic_DNA"/>
</dbReference>
<gene>
    <name evidence="1" type="ORF">HMPREF9440_01768</name>
</gene>
<comment type="caution">
    <text evidence="1">The sequence shown here is derived from an EMBL/GenBank/DDBJ whole genome shotgun (WGS) entry which is preliminary data.</text>
</comment>
<dbReference type="Proteomes" id="UP000004956">
    <property type="component" value="Unassembled WGS sequence"/>
</dbReference>
<name>H3KG88_9BURK</name>
<dbReference type="PATRIC" id="fig|762967.3.peg.1390"/>
<organism evidence="1 2">
    <name type="scientific">Sutterella parvirubra YIT 11816</name>
    <dbReference type="NCBI Taxonomy" id="762967"/>
    <lineage>
        <taxon>Bacteria</taxon>
        <taxon>Pseudomonadati</taxon>
        <taxon>Pseudomonadota</taxon>
        <taxon>Betaproteobacteria</taxon>
        <taxon>Burkholderiales</taxon>
        <taxon>Sutterellaceae</taxon>
        <taxon>Sutterella</taxon>
    </lineage>
</organism>
<dbReference type="AlphaFoldDB" id="H3KG88"/>
<evidence type="ECO:0000313" key="1">
    <source>
        <dbReference type="EMBL" id="EHY30875.1"/>
    </source>
</evidence>
<protein>
    <submittedName>
        <fullName evidence="1">Uncharacterized protein</fullName>
    </submittedName>
</protein>
<keyword evidence="2" id="KW-1185">Reference proteome</keyword>
<sequence>MLLVHDGVGPFSGFLEVGLFVGSGSGGGAARPFCCLLLFGAGRGRALRA</sequence>
<reference evidence="1 2" key="1">
    <citation type="submission" date="2011-11" db="EMBL/GenBank/DDBJ databases">
        <authorList>
            <person name="Weinstock G."/>
            <person name="Sodergren E."/>
            <person name="Clifton S."/>
            <person name="Fulton L."/>
            <person name="Fulton B."/>
            <person name="Courtney L."/>
            <person name="Fronick C."/>
            <person name="Harrison M."/>
            <person name="Strong C."/>
            <person name="Farmer C."/>
            <person name="Delahaunty K."/>
            <person name="Markovic C."/>
            <person name="Hall O."/>
            <person name="Minx P."/>
            <person name="Tomlinson C."/>
            <person name="Mitreva M."/>
            <person name="Hou S."/>
            <person name="Chen J."/>
            <person name="Wollam A."/>
            <person name="Pepin K.H."/>
            <person name="Johnson M."/>
            <person name="Bhonagiri V."/>
            <person name="Zhang X."/>
            <person name="Suruliraj S."/>
            <person name="Warren W."/>
            <person name="Chinwalla A."/>
            <person name="Mardis E.R."/>
            <person name="Wilson R.K."/>
        </authorList>
    </citation>
    <scope>NUCLEOTIDE SEQUENCE [LARGE SCALE GENOMIC DNA]</scope>
    <source>
        <strain evidence="1 2">YIT 11816</strain>
    </source>
</reference>
<evidence type="ECO:0000313" key="2">
    <source>
        <dbReference type="Proteomes" id="UP000004956"/>
    </source>
</evidence>
<proteinExistence type="predicted"/>